<name>A0A1E7W4P2_9BURK</name>
<keyword evidence="3" id="KW-1185">Reference proteome</keyword>
<dbReference type="Gene3D" id="3.40.50.300">
    <property type="entry name" value="P-loop containing nucleotide triphosphate hydrolases"/>
    <property type="match status" value="1"/>
</dbReference>
<proteinExistence type="predicted"/>
<evidence type="ECO:0000313" key="3">
    <source>
        <dbReference type="Proteomes" id="UP000175989"/>
    </source>
</evidence>
<comment type="caution">
    <text evidence="2">The sequence shown here is derived from an EMBL/GenBank/DDBJ whole genome shotgun (WGS) entry which is preliminary data.</text>
</comment>
<dbReference type="RefSeq" id="WP_070252238.1">
    <property type="nucleotide sequence ID" value="NZ_LROM01000156.1"/>
</dbReference>
<organism evidence="2 3">
    <name type="scientific">Duganella phyllosphaerae</name>
    <dbReference type="NCBI Taxonomy" id="762836"/>
    <lineage>
        <taxon>Bacteria</taxon>
        <taxon>Pseudomonadati</taxon>
        <taxon>Pseudomonadota</taxon>
        <taxon>Betaproteobacteria</taxon>
        <taxon>Burkholderiales</taxon>
        <taxon>Oxalobacteraceae</taxon>
        <taxon>Telluria group</taxon>
        <taxon>Duganella</taxon>
    </lineage>
</organism>
<dbReference type="PANTHER" id="PTHR30050">
    <property type="entry name" value="CHROMOSOMAL REPLICATION INITIATOR PROTEIN DNAA"/>
    <property type="match status" value="1"/>
</dbReference>
<dbReference type="GO" id="GO:0006260">
    <property type="term" value="P:DNA replication"/>
    <property type="evidence" value="ECO:0007669"/>
    <property type="project" value="TreeGrafter"/>
</dbReference>
<dbReference type="InterPro" id="IPR003593">
    <property type="entry name" value="AAA+_ATPase"/>
</dbReference>
<dbReference type="PANTHER" id="PTHR30050:SF4">
    <property type="entry name" value="ATP-BINDING PROTEIN RV3427C IN INSERTION SEQUENCE-RELATED"/>
    <property type="match status" value="1"/>
</dbReference>
<dbReference type="Pfam" id="PF01695">
    <property type="entry name" value="IstB_IS21"/>
    <property type="match status" value="1"/>
</dbReference>
<dbReference type="SMART" id="SM00382">
    <property type="entry name" value="AAA"/>
    <property type="match status" value="1"/>
</dbReference>
<dbReference type="InterPro" id="IPR027417">
    <property type="entry name" value="P-loop_NTPase"/>
</dbReference>
<evidence type="ECO:0000259" key="1">
    <source>
        <dbReference type="SMART" id="SM00382"/>
    </source>
</evidence>
<gene>
    <name evidence="2" type="primary">dnaC_2</name>
    <name evidence="2" type="ORF">DUPY_53110</name>
</gene>
<evidence type="ECO:0000313" key="2">
    <source>
        <dbReference type="EMBL" id="OEZ90704.1"/>
    </source>
</evidence>
<dbReference type="Proteomes" id="UP000175989">
    <property type="component" value="Unassembled WGS sequence"/>
</dbReference>
<dbReference type="AlphaFoldDB" id="A0A1E7W4P2"/>
<protein>
    <submittedName>
        <fullName evidence="2">DNA replication protein DnaC</fullName>
    </submittedName>
</protein>
<dbReference type="EMBL" id="LROM01000156">
    <property type="protein sequence ID" value="OEZ90704.1"/>
    <property type="molecule type" value="Genomic_DNA"/>
</dbReference>
<dbReference type="PATRIC" id="fig|762836.4.peg.5455"/>
<accession>A0A1E7W4P2</accession>
<feature type="domain" description="AAA+ ATPase" evidence="1">
    <location>
        <begin position="121"/>
        <end position="247"/>
    </location>
</feature>
<dbReference type="GO" id="GO:0005524">
    <property type="term" value="F:ATP binding"/>
    <property type="evidence" value="ECO:0007669"/>
    <property type="project" value="InterPro"/>
</dbReference>
<dbReference type="InterPro" id="IPR002611">
    <property type="entry name" value="IstB_ATP-bd"/>
</dbReference>
<reference evidence="3" key="1">
    <citation type="journal article" date="2016" name="Front. Microbiol.">
        <title>Molecular Keys to the Janthinobacterium and Duganella spp. Interaction with the Plant Pathogen Fusarium graminearum.</title>
        <authorList>
            <person name="Haack F.S."/>
            <person name="Poehlein A."/>
            <person name="Kroger C."/>
            <person name="Voigt C.A."/>
            <person name="Piepenbring M."/>
            <person name="Bode H.B."/>
            <person name="Daniel R."/>
            <person name="Schafer W."/>
            <person name="Streit W.R."/>
        </authorList>
    </citation>
    <scope>NUCLEOTIDE SEQUENCE [LARGE SCALE GENOMIC DNA]</scope>
    <source>
        <strain evidence="3">T54</strain>
    </source>
</reference>
<dbReference type="SUPFAM" id="SSF52540">
    <property type="entry name" value="P-loop containing nucleoside triphosphate hydrolases"/>
    <property type="match status" value="1"/>
</dbReference>
<sequence>MDGSHNSLAPRLPLITQSERQDTCPDHGEFTSAGFKIGSTMRWIGCPECSRLHQEAAKAAEAVKAAEHAQRVLEQRLDRSGIPLRYRSKTFQSFIADTDAKEVALAEAMEFASNFDAHLQAGTVIVMSGLPGTGKSHLAIAIAQTIMAQRTALYTSAIDAVRMIRDTWRRDSPRTETEVLDMLASVHLLVLDEVGVQYGTDAEQVSLFDIIDKRYRDMMPTILLTNQNKAGMKAFLGDRSFDRLREGGKWITFDWESHRGKVTAA</sequence>